<organism evidence="8 9">
    <name type="scientific">Saccharopolyspora gloriosae</name>
    <dbReference type="NCBI Taxonomy" id="455344"/>
    <lineage>
        <taxon>Bacteria</taxon>
        <taxon>Bacillati</taxon>
        <taxon>Actinomycetota</taxon>
        <taxon>Actinomycetes</taxon>
        <taxon>Pseudonocardiales</taxon>
        <taxon>Pseudonocardiaceae</taxon>
        <taxon>Saccharopolyspora</taxon>
    </lineage>
</organism>
<keyword evidence="5" id="KW-0560">Oxidoreductase</keyword>
<dbReference type="RefSeq" id="WP_246456674.1">
    <property type="nucleotide sequence ID" value="NZ_JACHIV010000001.1"/>
</dbReference>
<keyword evidence="3 6" id="KW-0479">Metal-binding</keyword>
<dbReference type="EMBL" id="JACHIV010000001">
    <property type="protein sequence ID" value="MBB5067709.1"/>
    <property type="molecule type" value="Genomic_DNA"/>
</dbReference>
<keyword evidence="9" id="KW-1185">Reference proteome</keyword>
<gene>
    <name evidence="8" type="ORF">BJ969_000797</name>
</gene>
<dbReference type="Pfam" id="PF00107">
    <property type="entry name" value="ADH_zinc_N"/>
    <property type="match status" value="1"/>
</dbReference>
<dbReference type="PANTHER" id="PTHR43350">
    <property type="entry name" value="NAD-DEPENDENT ALCOHOL DEHYDROGENASE"/>
    <property type="match status" value="1"/>
</dbReference>
<comment type="similarity">
    <text evidence="2 6">Belongs to the zinc-containing alcohol dehydrogenase family.</text>
</comment>
<comment type="caution">
    <text evidence="8">The sequence shown here is derived from an EMBL/GenBank/DDBJ whole genome shotgun (WGS) entry which is preliminary data.</text>
</comment>
<protein>
    <submittedName>
        <fullName evidence="8">D-arabinose 1-dehydrogenase-like Zn-dependent alcohol dehydrogenase</fullName>
    </submittedName>
</protein>
<dbReference type="SUPFAM" id="SSF51735">
    <property type="entry name" value="NAD(P)-binding Rossmann-fold domains"/>
    <property type="match status" value="1"/>
</dbReference>
<feature type="domain" description="Enoyl reductase (ER)" evidence="7">
    <location>
        <begin position="27"/>
        <end position="360"/>
    </location>
</feature>
<evidence type="ECO:0000313" key="9">
    <source>
        <dbReference type="Proteomes" id="UP000580474"/>
    </source>
</evidence>
<dbReference type="InterPro" id="IPR002328">
    <property type="entry name" value="ADH_Zn_CS"/>
</dbReference>
<name>A0A840NEF5_9PSEU</name>
<evidence type="ECO:0000256" key="2">
    <source>
        <dbReference type="ARBA" id="ARBA00008072"/>
    </source>
</evidence>
<dbReference type="InterPro" id="IPR013154">
    <property type="entry name" value="ADH-like_N"/>
</dbReference>
<evidence type="ECO:0000313" key="8">
    <source>
        <dbReference type="EMBL" id="MBB5067709.1"/>
    </source>
</evidence>
<comment type="cofactor">
    <cofactor evidence="1 6">
        <name>Zn(2+)</name>
        <dbReference type="ChEBI" id="CHEBI:29105"/>
    </cofactor>
</comment>
<evidence type="ECO:0000256" key="5">
    <source>
        <dbReference type="ARBA" id="ARBA00023002"/>
    </source>
</evidence>
<evidence type="ECO:0000256" key="6">
    <source>
        <dbReference type="RuleBase" id="RU361277"/>
    </source>
</evidence>
<dbReference type="PROSITE" id="PS00059">
    <property type="entry name" value="ADH_ZINC"/>
    <property type="match status" value="1"/>
</dbReference>
<proteinExistence type="inferred from homology"/>
<dbReference type="Pfam" id="PF08240">
    <property type="entry name" value="ADH_N"/>
    <property type="match status" value="1"/>
</dbReference>
<dbReference type="InterPro" id="IPR036291">
    <property type="entry name" value="NAD(P)-bd_dom_sf"/>
</dbReference>
<dbReference type="InterPro" id="IPR013149">
    <property type="entry name" value="ADH-like_C"/>
</dbReference>
<dbReference type="GO" id="GO:0016491">
    <property type="term" value="F:oxidoreductase activity"/>
    <property type="evidence" value="ECO:0007669"/>
    <property type="project" value="UniProtKB-KW"/>
</dbReference>
<dbReference type="InterPro" id="IPR020843">
    <property type="entry name" value="ER"/>
</dbReference>
<dbReference type="CDD" id="cd08254">
    <property type="entry name" value="hydroxyacyl_CoA_DH"/>
    <property type="match status" value="1"/>
</dbReference>
<evidence type="ECO:0000256" key="1">
    <source>
        <dbReference type="ARBA" id="ARBA00001947"/>
    </source>
</evidence>
<dbReference type="Gene3D" id="3.90.180.10">
    <property type="entry name" value="Medium-chain alcohol dehydrogenases, catalytic domain"/>
    <property type="match status" value="1"/>
</dbReference>
<dbReference type="AlphaFoldDB" id="A0A840NEF5"/>
<dbReference type="GO" id="GO:0008270">
    <property type="term" value="F:zinc ion binding"/>
    <property type="evidence" value="ECO:0007669"/>
    <property type="project" value="InterPro"/>
</dbReference>
<accession>A0A840NEF5</accession>
<dbReference type="SUPFAM" id="SSF50129">
    <property type="entry name" value="GroES-like"/>
    <property type="match status" value="1"/>
</dbReference>
<evidence type="ECO:0000256" key="4">
    <source>
        <dbReference type="ARBA" id="ARBA00022833"/>
    </source>
</evidence>
<keyword evidence="4 6" id="KW-0862">Zinc</keyword>
<dbReference type="SMART" id="SM00829">
    <property type="entry name" value="PKS_ER"/>
    <property type="match status" value="1"/>
</dbReference>
<dbReference type="PANTHER" id="PTHR43350:SF17">
    <property type="entry name" value="NAD-DEPENDENT ALCOHOL DEHYDROGENASE"/>
    <property type="match status" value="1"/>
</dbReference>
<evidence type="ECO:0000259" key="7">
    <source>
        <dbReference type="SMART" id="SM00829"/>
    </source>
</evidence>
<dbReference type="InterPro" id="IPR011032">
    <property type="entry name" value="GroES-like_sf"/>
</dbReference>
<dbReference type="Proteomes" id="UP000580474">
    <property type="component" value="Unassembled WGS sequence"/>
</dbReference>
<reference evidence="8 9" key="1">
    <citation type="submission" date="2020-08" db="EMBL/GenBank/DDBJ databases">
        <title>Sequencing the genomes of 1000 actinobacteria strains.</title>
        <authorList>
            <person name="Klenk H.-P."/>
        </authorList>
    </citation>
    <scope>NUCLEOTIDE SEQUENCE [LARGE SCALE GENOMIC DNA]</scope>
    <source>
        <strain evidence="8 9">DSM 45582</strain>
    </source>
</reference>
<evidence type="ECO:0000256" key="3">
    <source>
        <dbReference type="ARBA" id="ARBA00022723"/>
    </source>
</evidence>
<sequence>MKAVPALTEHPSSADLPTTMRAARFDAATRELAIRQVPVPLPGPGEVLVRVAACGICQSDLSQLDGHIAPRLPEITPGHEAAGVVAALGEGVRNRQVGDRVVLAAGKECGDCSECRTGGGTDRCEDLQVMAFHYDGAWAEYVLTAAVSLVDVPRSVPLEHAAVLADAVSTPYGAIDTAELRAAESVGIWGLGGLGTHLVQLARICGASPIIALDPLASARERALELGADFALDPAAADTAARIKEITAGRGLRAAFDCVGRSTTFAQADAALGHRGRLVLIGISPDQLAVGREIHFVRNRHSVIGHTGYRMRHLEDLVELTDRGRLDVSGSVTAVLPLDEVAEGVRRLRDHDGDPIRILLAP</sequence>
<dbReference type="Gene3D" id="3.40.50.720">
    <property type="entry name" value="NAD(P)-binding Rossmann-like Domain"/>
    <property type="match status" value="1"/>
</dbReference>